<gene>
    <name evidence="3" type="ORF">A4X06_0g3926</name>
</gene>
<organism evidence="3 4">
    <name type="scientific">Tilletia controversa</name>
    <name type="common">dwarf bunt fungus</name>
    <dbReference type="NCBI Taxonomy" id="13291"/>
    <lineage>
        <taxon>Eukaryota</taxon>
        <taxon>Fungi</taxon>
        <taxon>Dikarya</taxon>
        <taxon>Basidiomycota</taxon>
        <taxon>Ustilaginomycotina</taxon>
        <taxon>Exobasidiomycetes</taxon>
        <taxon>Tilletiales</taxon>
        <taxon>Tilletiaceae</taxon>
        <taxon>Tilletia</taxon>
    </lineage>
</organism>
<dbReference type="InterPro" id="IPR057394">
    <property type="entry name" value="PIGBOS1"/>
</dbReference>
<comment type="caution">
    <text evidence="3">The sequence shown here is derived from an EMBL/GenBank/DDBJ whole genome shotgun (WGS) entry which is preliminary data.</text>
</comment>
<dbReference type="AlphaFoldDB" id="A0A8X7SXI0"/>
<feature type="transmembrane region" description="Helical" evidence="2">
    <location>
        <begin position="7"/>
        <end position="25"/>
    </location>
</feature>
<dbReference type="EMBL" id="LWDE02000384">
    <property type="protein sequence ID" value="KAE8248141.1"/>
    <property type="molecule type" value="Genomic_DNA"/>
</dbReference>
<evidence type="ECO:0000256" key="2">
    <source>
        <dbReference type="SAM" id="Phobius"/>
    </source>
</evidence>
<keyword evidence="2" id="KW-1133">Transmembrane helix</keyword>
<reference evidence="3" key="2">
    <citation type="journal article" date="2019" name="IMA Fungus">
        <title>Genome sequencing and comparison of five Tilletia species to identify candidate genes for the detection of regulated species infecting wheat.</title>
        <authorList>
            <person name="Nguyen H.D.T."/>
            <person name="Sultana T."/>
            <person name="Kesanakurti P."/>
            <person name="Hambleton S."/>
        </authorList>
    </citation>
    <scope>NUCLEOTIDE SEQUENCE</scope>
    <source>
        <strain evidence="3">DAOMC 236426</strain>
    </source>
</reference>
<sequence length="87" mass="9157">MSYTQRLVPIFVASFVGITTGVYVFQPLLAEYGANTHGTFRPEQHDLRLDPQAVDSKNAQGGGATTPSGDDVKAAAVAVTSSDQKTS</sequence>
<proteinExistence type="predicted"/>
<accession>A0A8X7SXI0</accession>
<protein>
    <submittedName>
        <fullName evidence="3">Uncharacterized protein</fullName>
    </submittedName>
</protein>
<evidence type="ECO:0000256" key="1">
    <source>
        <dbReference type="SAM" id="MobiDB-lite"/>
    </source>
</evidence>
<dbReference type="Pfam" id="PF23670">
    <property type="entry name" value="PIGBOS1"/>
    <property type="match status" value="1"/>
</dbReference>
<feature type="region of interest" description="Disordered" evidence="1">
    <location>
        <begin position="53"/>
        <end position="72"/>
    </location>
</feature>
<reference evidence="3" key="1">
    <citation type="submission" date="2016-04" db="EMBL/GenBank/DDBJ databases">
        <authorList>
            <person name="Nguyen H.D."/>
            <person name="Samba Siva P."/>
            <person name="Cullis J."/>
            <person name="Levesque C.A."/>
            <person name="Hambleton S."/>
        </authorList>
    </citation>
    <scope>NUCLEOTIDE SEQUENCE</scope>
    <source>
        <strain evidence="3">DAOMC 236426</strain>
    </source>
</reference>
<keyword evidence="2" id="KW-0472">Membrane</keyword>
<dbReference type="Proteomes" id="UP000077684">
    <property type="component" value="Unassembled WGS sequence"/>
</dbReference>
<keyword evidence="2" id="KW-0812">Transmembrane</keyword>
<evidence type="ECO:0000313" key="4">
    <source>
        <dbReference type="Proteomes" id="UP000077684"/>
    </source>
</evidence>
<evidence type="ECO:0000313" key="3">
    <source>
        <dbReference type="EMBL" id="KAE8248141.1"/>
    </source>
</evidence>
<keyword evidence="4" id="KW-1185">Reference proteome</keyword>
<name>A0A8X7SXI0_9BASI</name>